<dbReference type="PROSITE" id="PS50943">
    <property type="entry name" value="HTH_CROC1"/>
    <property type="match status" value="1"/>
</dbReference>
<dbReference type="GO" id="GO:0006355">
    <property type="term" value="P:regulation of DNA-templated transcription"/>
    <property type="evidence" value="ECO:0007669"/>
    <property type="project" value="InterPro"/>
</dbReference>
<dbReference type="InterPro" id="IPR039418">
    <property type="entry name" value="LexA-like"/>
</dbReference>
<dbReference type="RefSeq" id="WP_069482206.1">
    <property type="nucleotide sequence ID" value="NZ_KV766182.1"/>
</dbReference>
<dbReference type="CDD" id="cd06529">
    <property type="entry name" value="S24_LexA-like"/>
    <property type="match status" value="1"/>
</dbReference>
<name>A0A1E4RA04_9BACI</name>
<keyword evidence="5" id="KW-0234">DNA repair</keyword>
<organism evidence="9 10">
    <name type="scientific">Lysinibacillus fusiformis</name>
    <dbReference type="NCBI Taxonomy" id="28031"/>
    <lineage>
        <taxon>Bacteria</taxon>
        <taxon>Bacillati</taxon>
        <taxon>Bacillota</taxon>
        <taxon>Bacilli</taxon>
        <taxon>Bacillales</taxon>
        <taxon>Bacillaceae</taxon>
        <taxon>Lysinibacillus</taxon>
    </lineage>
</organism>
<evidence type="ECO:0000313" key="9">
    <source>
        <dbReference type="EMBL" id="ODV57302.1"/>
    </source>
</evidence>
<dbReference type="PANTHER" id="PTHR33516:SF2">
    <property type="entry name" value="LEXA REPRESSOR-RELATED"/>
    <property type="match status" value="1"/>
</dbReference>
<keyword evidence="6" id="KW-0742">SOS response</keyword>
<evidence type="ECO:0000256" key="5">
    <source>
        <dbReference type="ARBA" id="ARBA00023204"/>
    </source>
</evidence>
<dbReference type="Gene3D" id="2.10.109.10">
    <property type="entry name" value="Umud Fragment, subunit A"/>
    <property type="match status" value="1"/>
</dbReference>
<dbReference type="PRINTS" id="PR00726">
    <property type="entry name" value="LEXASERPTASE"/>
</dbReference>
<reference evidence="9 10" key="1">
    <citation type="submission" date="2016-09" db="EMBL/GenBank/DDBJ databases">
        <title>Draft genome sequence of the soil isolate, Lysinibacillus fusiformis M5, a potential hypoxanthine producer.</title>
        <authorList>
            <person name="Gallegos-Monterrosa R."/>
            <person name="Maroti G."/>
            <person name="Balint B."/>
            <person name="Kovacs A.T."/>
        </authorList>
    </citation>
    <scope>NUCLEOTIDE SEQUENCE [LARGE SCALE GENOMIC DNA]</scope>
    <source>
        <strain evidence="9 10">M5</strain>
    </source>
</reference>
<dbReference type="GO" id="GO:0016787">
    <property type="term" value="F:hydrolase activity"/>
    <property type="evidence" value="ECO:0007669"/>
    <property type="project" value="UniProtKB-KW"/>
</dbReference>
<dbReference type="GO" id="GO:0006281">
    <property type="term" value="P:DNA repair"/>
    <property type="evidence" value="ECO:0007669"/>
    <property type="project" value="UniProtKB-KW"/>
</dbReference>
<dbReference type="InterPro" id="IPR001387">
    <property type="entry name" value="Cro/C1-type_HTH"/>
</dbReference>
<sequence length="206" mass="22637">MKSIEVAKRIEKIAEEKGISGAELARRMGTDRSTITRYYKGIRKISMEEIPKFAEVLEVDVIELLFGSTAKNINLVSQEKVAIPILGKIACGDPILAKENIENYIYKPADSLPSGEIFALQAKGDSMDPTIPDGAIVLLRAQPDVENGEIAAVLVNGDEEATLKRVKKQGDTVFLMPDNNKYAPYIIDENNPAKIIGKAISYEMLL</sequence>
<dbReference type="EMBL" id="MECQ01000001">
    <property type="protein sequence ID" value="ODV57302.1"/>
    <property type="molecule type" value="Genomic_DNA"/>
</dbReference>
<evidence type="ECO:0000313" key="10">
    <source>
        <dbReference type="Proteomes" id="UP000094784"/>
    </source>
</evidence>
<evidence type="ECO:0000256" key="3">
    <source>
        <dbReference type="ARBA" id="ARBA00022801"/>
    </source>
</evidence>
<dbReference type="InterPro" id="IPR015927">
    <property type="entry name" value="Peptidase_S24_S26A/B/C"/>
</dbReference>
<evidence type="ECO:0000259" key="8">
    <source>
        <dbReference type="PROSITE" id="PS50943"/>
    </source>
</evidence>
<evidence type="ECO:0000256" key="6">
    <source>
        <dbReference type="ARBA" id="ARBA00023236"/>
    </source>
</evidence>
<proteinExistence type="inferred from homology"/>
<dbReference type="InterPro" id="IPR036286">
    <property type="entry name" value="LexA/Signal_pep-like_sf"/>
</dbReference>
<protein>
    <recommendedName>
        <fullName evidence="8">HTH cro/C1-type domain-containing protein</fullName>
    </recommendedName>
</protein>
<comment type="similarity">
    <text evidence="1 7">Belongs to the peptidase S24 family.</text>
</comment>
<evidence type="ECO:0000256" key="2">
    <source>
        <dbReference type="ARBA" id="ARBA00022763"/>
    </source>
</evidence>
<dbReference type="SMART" id="SM00530">
    <property type="entry name" value="HTH_XRE"/>
    <property type="match status" value="1"/>
</dbReference>
<dbReference type="InterPro" id="IPR010982">
    <property type="entry name" value="Lambda_DNA-bd_dom_sf"/>
</dbReference>
<evidence type="ECO:0000256" key="4">
    <source>
        <dbReference type="ARBA" id="ARBA00022813"/>
    </source>
</evidence>
<dbReference type="SUPFAM" id="SSF47413">
    <property type="entry name" value="lambda repressor-like DNA-binding domains"/>
    <property type="match status" value="1"/>
</dbReference>
<evidence type="ECO:0000256" key="1">
    <source>
        <dbReference type="ARBA" id="ARBA00007484"/>
    </source>
</evidence>
<dbReference type="AlphaFoldDB" id="A0A1E4RA04"/>
<dbReference type="Pfam" id="PF00717">
    <property type="entry name" value="Peptidase_S24"/>
    <property type="match status" value="1"/>
</dbReference>
<keyword evidence="4 7" id="KW-0068">Autocatalytic cleavage</keyword>
<dbReference type="InterPro" id="IPR050077">
    <property type="entry name" value="LexA_repressor"/>
</dbReference>
<comment type="caution">
    <text evidence="9">The sequence shown here is derived from an EMBL/GenBank/DDBJ whole genome shotgun (WGS) entry which is preliminary data.</text>
</comment>
<dbReference type="InterPro" id="IPR006197">
    <property type="entry name" value="Peptidase_S24_LexA"/>
</dbReference>
<accession>A0A1E4RA04</accession>
<dbReference type="SUPFAM" id="SSF51306">
    <property type="entry name" value="LexA/Signal peptidase"/>
    <property type="match status" value="1"/>
</dbReference>
<evidence type="ECO:0000256" key="7">
    <source>
        <dbReference type="RuleBase" id="RU003991"/>
    </source>
</evidence>
<dbReference type="Gene3D" id="1.10.260.40">
    <property type="entry name" value="lambda repressor-like DNA-binding domains"/>
    <property type="match status" value="1"/>
</dbReference>
<feature type="domain" description="HTH cro/C1-type" evidence="8">
    <location>
        <begin position="10"/>
        <end position="64"/>
    </location>
</feature>
<keyword evidence="3 7" id="KW-0378">Hydrolase</keyword>
<keyword evidence="2" id="KW-0227">DNA damage</keyword>
<dbReference type="Proteomes" id="UP000094784">
    <property type="component" value="Unassembled WGS sequence"/>
</dbReference>
<dbReference type="PANTHER" id="PTHR33516">
    <property type="entry name" value="LEXA REPRESSOR"/>
    <property type="match status" value="1"/>
</dbReference>
<dbReference type="CDD" id="cd00093">
    <property type="entry name" value="HTH_XRE"/>
    <property type="match status" value="1"/>
</dbReference>
<dbReference type="GO" id="GO:0009432">
    <property type="term" value="P:SOS response"/>
    <property type="evidence" value="ECO:0007669"/>
    <property type="project" value="UniProtKB-KW"/>
</dbReference>
<dbReference type="GO" id="GO:0003677">
    <property type="term" value="F:DNA binding"/>
    <property type="evidence" value="ECO:0007669"/>
    <property type="project" value="InterPro"/>
</dbReference>
<gene>
    <name evidence="9" type="ORF">BG258_15985</name>
</gene>
<dbReference type="Pfam" id="PF01381">
    <property type="entry name" value="HTH_3"/>
    <property type="match status" value="1"/>
</dbReference>
<dbReference type="OrthoDB" id="194368at2"/>